<feature type="domain" description="Coatomer alpha subunit C-terminal" evidence="14">
    <location>
        <begin position="1327"/>
        <end position="1716"/>
    </location>
</feature>
<dbReference type="GO" id="GO:0006891">
    <property type="term" value="P:intra-Golgi vesicle-mediated transport"/>
    <property type="evidence" value="ECO:0007669"/>
    <property type="project" value="TreeGrafter"/>
</dbReference>
<dbReference type="Proteomes" id="UP000024635">
    <property type="component" value="Unassembled WGS sequence"/>
</dbReference>
<dbReference type="GO" id="GO:0006890">
    <property type="term" value="P:retrograde vesicle-mediated transport, Golgi to endoplasmic reticulum"/>
    <property type="evidence" value="ECO:0007669"/>
    <property type="project" value="TreeGrafter"/>
</dbReference>
<dbReference type="OrthoDB" id="10261470at2759"/>
<evidence type="ECO:0000259" key="13">
    <source>
        <dbReference type="Pfam" id="PF04053"/>
    </source>
</evidence>
<keyword evidence="10" id="KW-0472">Membrane</keyword>
<keyword evidence="7" id="KW-0931">ER-Golgi transport</keyword>
<evidence type="ECO:0000256" key="4">
    <source>
        <dbReference type="ARBA" id="ARBA00022490"/>
    </source>
</evidence>
<dbReference type="SUPFAM" id="SSF50978">
    <property type="entry name" value="WD40 repeat-like"/>
    <property type="match status" value="2"/>
</dbReference>
<dbReference type="InterPro" id="IPR019775">
    <property type="entry name" value="WD40_repeat_CS"/>
</dbReference>
<dbReference type="InterPro" id="IPR001680">
    <property type="entry name" value="WD40_rpt"/>
</dbReference>
<keyword evidence="9" id="KW-0333">Golgi apparatus</keyword>
<proteinExistence type="predicted"/>
<dbReference type="InterPro" id="IPR050844">
    <property type="entry name" value="Coatomer_complex_subunit"/>
</dbReference>
<dbReference type="InterPro" id="IPR006692">
    <property type="entry name" value="Beta-prop_COPA/B_2nd"/>
</dbReference>
<dbReference type="EMBL" id="JARK01001596">
    <property type="protein sequence ID" value="EYB87549.1"/>
    <property type="molecule type" value="Genomic_DNA"/>
</dbReference>
<evidence type="ECO:0000259" key="14">
    <source>
        <dbReference type="Pfam" id="PF06957"/>
    </source>
</evidence>
<dbReference type="PRINTS" id="PR00320">
    <property type="entry name" value="GPROTEINBRPT"/>
</dbReference>
<comment type="subcellular location">
    <subcellularLocation>
        <location evidence="2">Cytoplasmic vesicle</location>
        <location evidence="2">COPI-coated vesicle membrane</location>
        <topology evidence="2">Peripheral membrane protein</topology>
        <orientation evidence="2">Cytoplasmic side</orientation>
    </subcellularLocation>
    <subcellularLocation>
        <location evidence="1">Golgi apparatus membrane</location>
        <topology evidence="1">Peripheral membrane protein</topology>
        <orientation evidence="1">Cytoplasmic side</orientation>
    </subcellularLocation>
</comment>
<dbReference type="PROSITE" id="PS50082">
    <property type="entry name" value="WD_REPEATS_2"/>
    <property type="match status" value="9"/>
</dbReference>
<dbReference type="GO" id="GO:0030126">
    <property type="term" value="C:COPI vesicle coat"/>
    <property type="evidence" value="ECO:0007669"/>
    <property type="project" value="InterPro"/>
</dbReference>
<feature type="region of interest" description="Disordered" evidence="12">
    <location>
        <begin position="1394"/>
        <end position="1415"/>
    </location>
</feature>
<dbReference type="FunFam" id="2.130.10.10:FF:000559">
    <property type="entry name" value="Coatomer subunit alpha"/>
    <property type="match status" value="2"/>
</dbReference>
<feature type="domain" description="COPA/B second beta-propeller" evidence="13">
    <location>
        <begin position="829"/>
        <end position="1073"/>
    </location>
</feature>
<evidence type="ECO:0000256" key="12">
    <source>
        <dbReference type="SAM" id="MobiDB-lite"/>
    </source>
</evidence>
<dbReference type="Gene3D" id="1.25.40.470">
    <property type="match status" value="1"/>
</dbReference>
<dbReference type="InterPro" id="IPR010714">
    <property type="entry name" value="Coatomer_asu_C"/>
</dbReference>
<feature type="repeat" description="WD" evidence="11">
    <location>
        <begin position="691"/>
        <end position="732"/>
    </location>
</feature>
<feature type="repeat" description="WD" evidence="11">
    <location>
        <begin position="288"/>
        <end position="329"/>
    </location>
</feature>
<evidence type="ECO:0000313" key="16">
    <source>
        <dbReference type="EMBL" id="EYB87549.1"/>
    </source>
</evidence>
<feature type="repeat" description="WD" evidence="11">
    <location>
        <begin position="576"/>
        <end position="617"/>
    </location>
</feature>
<evidence type="ECO:0000259" key="15">
    <source>
        <dbReference type="Pfam" id="PF23953"/>
    </source>
</evidence>
<feature type="repeat" description="WD" evidence="11">
    <location>
        <begin position="618"/>
        <end position="652"/>
    </location>
</feature>
<dbReference type="Pfam" id="PF06957">
    <property type="entry name" value="COPI_C"/>
    <property type="match status" value="1"/>
</dbReference>
<dbReference type="FunFam" id="1.25.40.470:FF:000002">
    <property type="entry name" value="Coatomer subunit alpha"/>
    <property type="match status" value="1"/>
</dbReference>
<evidence type="ECO:0000256" key="2">
    <source>
        <dbReference type="ARBA" id="ARBA00004347"/>
    </source>
</evidence>
<dbReference type="SMART" id="SM00320">
    <property type="entry name" value="WD40"/>
    <property type="match status" value="12"/>
</dbReference>
<sequence>MTKQNQLRLHIWAINEITQGKRVDAPANNGKQGATLDEMSLLIKFESKSARVKGISFHPTRPWVLASLHSGVIQLWDYRMCVLLDKFDEHDGPVRGICFHQDQPIFVSGGDDYKIKVWNYKQRRCIFTLLGHLDYIRSTFFHHKYPWIISSSDDQTVRIWNWQSRNSIAILTGHNHYVMCAQFHPSEDLVASASLDQTVRIWDISGLRKKQMPGGGSAVPRSGTGPQSQADLFGQPDVVVKHVLEGHDRGVNWVAFHHTMPILVSGSDDRQVKMWRYNESKAWEVDSCRGHYNNVSSVLFHPNAELILSNSEDKSIRVWDMQKRTSLHVFRHENERFWVLSAHPNLNMFAAGHDNGMIVFKIQRERPAYCINENLAFYVKDKQLRRLDLTTNKDQAMCKLRAAAAFMQPYYALSYNPAENAFLLTSRSHNKEQCFYDIYRVAKDSDGNTEAPVNRSPGIAAVWVARNRYAVLDKNQQISLRDLSNKEVRKVEMNIPVDDLFYAGTGVLLLRNDEGLQLFDVQQKRVMAHVKASKVRYVIWSKNMEYAALLAKHTLTLINRKLEVWNYKQRRCIFTLLGHLDYIRSTFFHHKYPWIISSSDDQTVRIWNWQSRNSIAILTGHNHYVMCAQFHPSEDLVASASLDQTVRIWDISGLRKKQMPGGGSAVPRSGTGPQSQADLFGQPDVVVKHVLEGHDRGVNWVAFHHTMPILVSGSDDRQVKMWRYNESKAWEVDSCRGHYNNVSSVLFHPNAELILSNSEDKSIRVWDMQKRTSLHVFRHENERFWVLSAHPNLNMFAAGHDNGMIVFKIQRERPAYCINENLAFYVKDKQLRRLDLTTNKDQAMCKLRAAAAFMQPYYALSYNPAENAFLLTSRSHNKEQCFYDIYRVAKDSDGNTEAPVNRSPGIAAVWVARNRYAVLDKNQQISLRDLSNKEVRKVEMNIPVDDLFYAGTGVLLLRNDEGLQLFDVQQKRVMAHVKASKVRYVIWSKNMEYAALLAKHTLTLINRKLEVLCTQQESTRVKSGAWDDDGIFLYTTSNHIKYALTAGDCGIVRTLDLPLYILAVRGTVLYCLNREATPVEVPIDPTEYRFKLALINRRIDEVLNMVKNSTLVGQSIISYLEKKGYPEIALHFVKDERTRFGLALECGNLDVALEAAKVCDDKAVWEALGEAALIQGNHQVVEMAYQRTKNFEKLSFLYLVTGNTEKLSKMMKIAQMRNDAHGHYQTALYLGDIEERIKVLKGVGQTSLAYLTAATHGYEEEAAALKSELESKGQPIPPIDPNARLLVPPPPVCKLEENWPLLSTARGPFELLGLVPPSKAPGAGVSQKPAAAAFAVADDLDMEEGGAWGEEGDYLVGEDGEIEVDDDDVLAGTADDGEEGWDVEDDLAIPDVPTSAGTEDVVVPNRGQPPTSHWPANSRLVADHVAAGSFESALRLLHDQLGVVNRQPFKEIFISTYASSRVSFNALPNTRVLFCYPLRNWQEASGKNGLPAVAVTLADLASRLQGCYHLTTAGKFADAIDKLRKILLSVPMLIVNSKQEVAEAEQLIEICRNYLVGLLMECARKEIPKTSPADLKRNAEMLAYFTHCELQPIHRILTLRTAINAFFKLKQMRTCASMCKRLLELGPKPDVAAQIRKVLAAAEQDNKDPNQLAYDEHNPFVVCSRNFVPLYRGKPQCKCPFCGASFSVGLEGTVCDVCQVSEIGKDVIGLRISALQK</sequence>
<keyword evidence="3" id="KW-0813">Transport</keyword>
<evidence type="ECO:0000256" key="8">
    <source>
        <dbReference type="ARBA" id="ARBA00022927"/>
    </source>
</evidence>
<evidence type="ECO:0000256" key="7">
    <source>
        <dbReference type="ARBA" id="ARBA00022892"/>
    </source>
</evidence>
<keyword evidence="6" id="KW-0677">Repeat</keyword>
<dbReference type="PROSITE" id="PS00678">
    <property type="entry name" value="WD_REPEATS_1"/>
    <property type="match status" value="2"/>
</dbReference>
<comment type="caution">
    <text evidence="16">The sequence shown here is derived from an EMBL/GenBank/DDBJ whole genome shotgun (WGS) entry which is preliminary data.</text>
</comment>
<keyword evidence="17" id="KW-1185">Reference proteome</keyword>
<protein>
    <submittedName>
        <fullName evidence="16">Uncharacterized protein</fullName>
    </submittedName>
</protein>
<dbReference type="GO" id="GO:0005198">
    <property type="term" value="F:structural molecule activity"/>
    <property type="evidence" value="ECO:0007669"/>
    <property type="project" value="InterPro"/>
</dbReference>
<dbReference type="GO" id="GO:0000139">
    <property type="term" value="C:Golgi membrane"/>
    <property type="evidence" value="ECO:0007669"/>
    <property type="project" value="UniProtKB-SubCell"/>
</dbReference>
<dbReference type="InterPro" id="IPR020472">
    <property type="entry name" value="WD40_PAC1"/>
</dbReference>
<dbReference type="CDD" id="cd00200">
    <property type="entry name" value="WD40"/>
    <property type="match status" value="2"/>
</dbReference>
<feature type="domain" description="COPA/B TPR" evidence="15">
    <location>
        <begin position="1100"/>
        <end position="1257"/>
    </location>
</feature>
<evidence type="ECO:0000256" key="3">
    <source>
        <dbReference type="ARBA" id="ARBA00022448"/>
    </source>
</evidence>
<feature type="repeat" description="WD" evidence="11">
    <location>
        <begin position="735"/>
        <end position="776"/>
    </location>
</feature>
<evidence type="ECO:0000256" key="1">
    <source>
        <dbReference type="ARBA" id="ARBA00004255"/>
    </source>
</evidence>
<dbReference type="PANTHER" id="PTHR19876:SF1">
    <property type="entry name" value="COATOMER SUBUNIT ALPHA"/>
    <property type="match status" value="1"/>
</dbReference>
<dbReference type="PANTHER" id="PTHR19876">
    <property type="entry name" value="COATOMER"/>
    <property type="match status" value="1"/>
</dbReference>
<organism evidence="16 17">
    <name type="scientific">Ancylostoma ceylanicum</name>
    <dbReference type="NCBI Taxonomy" id="53326"/>
    <lineage>
        <taxon>Eukaryota</taxon>
        <taxon>Metazoa</taxon>
        <taxon>Ecdysozoa</taxon>
        <taxon>Nematoda</taxon>
        <taxon>Chromadorea</taxon>
        <taxon>Rhabditida</taxon>
        <taxon>Rhabditina</taxon>
        <taxon>Rhabditomorpha</taxon>
        <taxon>Strongyloidea</taxon>
        <taxon>Ancylostomatidae</taxon>
        <taxon>Ancylostomatinae</taxon>
        <taxon>Ancylostoma</taxon>
    </lineage>
</organism>
<dbReference type="Pfam" id="PF00400">
    <property type="entry name" value="WD40"/>
    <property type="match status" value="10"/>
</dbReference>
<dbReference type="InterPro" id="IPR047312">
    <property type="entry name" value="Coatomer_alpha_WD-assoc_reg"/>
</dbReference>
<dbReference type="Pfam" id="PF23953">
    <property type="entry name" value="TPR_COPA_B"/>
    <property type="match status" value="1"/>
</dbReference>
<evidence type="ECO:0000256" key="11">
    <source>
        <dbReference type="PROSITE-ProRule" id="PRU00221"/>
    </source>
</evidence>
<dbReference type="GO" id="GO:0006888">
    <property type="term" value="P:endoplasmic reticulum to Golgi vesicle-mediated transport"/>
    <property type="evidence" value="ECO:0007669"/>
    <property type="project" value="TreeGrafter"/>
</dbReference>
<dbReference type="InterPro" id="IPR015943">
    <property type="entry name" value="WD40/YVTN_repeat-like_dom_sf"/>
</dbReference>
<dbReference type="Pfam" id="PF04053">
    <property type="entry name" value="B-prop_COPA_B_2nd"/>
    <property type="match status" value="2"/>
</dbReference>
<evidence type="ECO:0000256" key="9">
    <source>
        <dbReference type="ARBA" id="ARBA00023034"/>
    </source>
</evidence>
<evidence type="ECO:0000256" key="10">
    <source>
        <dbReference type="ARBA" id="ARBA00023136"/>
    </source>
</evidence>
<evidence type="ECO:0000256" key="6">
    <source>
        <dbReference type="ARBA" id="ARBA00022737"/>
    </source>
</evidence>
<feature type="repeat" description="WD" evidence="11">
    <location>
        <begin position="171"/>
        <end position="205"/>
    </location>
</feature>
<dbReference type="Gene3D" id="2.130.10.10">
    <property type="entry name" value="YVTN repeat-like/Quinoprotein amine dehydrogenase"/>
    <property type="match status" value="2"/>
</dbReference>
<dbReference type="SUPFAM" id="SSF82171">
    <property type="entry name" value="DPP6 N-terminal domain-like"/>
    <property type="match status" value="1"/>
</dbReference>
<dbReference type="STRING" id="53326.A0A016SBB5"/>
<feature type="domain" description="COPA/B second beta-propeller" evidence="13">
    <location>
        <begin position="382"/>
        <end position="563"/>
    </location>
</feature>
<reference evidence="17" key="1">
    <citation type="journal article" date="2015" name="Nat. Genet.">
        <title>The genome and transcriptome of the zoonotic hookworm Ancylostoma ceylanicum identify infection-specific gene families.</title>
        <authorList>
            <person name="Schwarz E.M."/>
            <person name="Hu Y."/>
            <person name="Antoshechkin I."/>
            <person name="Miller M.M."/>
            <person name="Sternberg P.W."/>
            <person name="Aroian R.V."/>
        </authorList>
    </citation>
    <scope>NUCLEOTIDE SEQUENCE</scope>
    <source>
        <strain evidence="17">HY135</strain>
    </source>
</reference>
<feature type="repeat" description="WD" evidence="11">
    <location>
        <begin position="129"/>
        <end position="170"/>
    </location>
</feature>
<dbReference type="InterPro" id="IPR036322">
    <property type="entry name" value="WD40_repeat_dom_sf"/>
</dbReference>
<dbReference type="CDD" id="cd22948">
    <property type="entry name" value="Coatomer_WDAD_alpha"/>
    <property type="match status" value="1"/>
</dbReference>
<dbReference type="PROSITE" id="PS50294">
    <property type="entry name" value="WD_REPEATS_REGION"/>
    <property type="match status" value="9"/>
</dbReference>
<gene>
    <name evidence="16" type="primary">Acey_s0260.g509</name>
    <name evidence="16" type="synonym">Acey-Y71F9AL.17</name>
    <name evidence="16" type="ORF">Y032_0260g509</name>
</gene>
<dbReference type="GO" id="GO:0006886">
    <property type="term" value="P:intracellular protein transport"/>
    <property type="evidence" value="ECO:0007669"/>
    <property type="project" value="InterPro"/>
</dbReference>
<keyword evidence="5 11" id="KW-0853">WD repeat</keyword>
<keyword evidence="8" id="KW-0653">Protein transport</keyword>
<evidence type="ECO:0000256" key="5">
    <source>
        <dbReference type="ARBA" id="ARBA00022574"/>
    </source>
</evidence>
<accession>A0A016SBB5</accession>
<name>A0A016SBB5_9BILA</name>
<feature type="repeat" description="WD" evidence="11">
    <location>
        <begin position="244"/>
        <end position="285"/>
    </location>
</feature>
<evidence type="ECO:0000313" key="17">
    <source>
        <dbReference type="Proteomes" id="UP000024635"/>
    </source>
</evidence>
<feature type="repeat" description="WD" evidence="11">
    <location>
        <begin position="87"/>
        <end position="128"/>
    </location>
</feature>
<dbReference type="InterPro" id="IPR056176">
    <property type="entry name" value="TPR_COPA_B"/>
</dbReference>
<keyword evidence="4" id="KW-0963">Cytoplasm</keyword>